<feature type="compositionally biased region" description="Basic and acidic residues" evidence="1">
    <location>
        <begin position="168"/>
        <end position="178"/>
    </location>
</feature>
<accession>A0A9D4THF5</accession>
<dbReference type="Gene3D" id="3.10.20.90">
    <property type="entry name" value="Phosphatidylinositol 3-kinase Catalytic Subunit, Chain A, domain 1"/>
    <property type="match status" value="1"/>
</dbReference>
<dbReference type="CDD" id="cd17039">
    <property type="entry name" value="Ubl_ubiquitin_like"/>
    <property type="match status" value="1"/>
</dbReference>
<reference evidence="3" key="1">
    <citation type="journal article" date="2019" name="Plant J.">
        <title>Chlorella vulgaris genome assembly and annotation reveals the molecular basis for metabolic acclimation to high light conditions.</title>
        <authorList>
            <person name="Cecchin M."/>
            <person name="Marcolungo L."/>
            <person name="Rossato M."/>
            <person name="Girolomoni L."/>
            <person name="Cosentino E."/>
            <person name="Cuine S."/>
            <person name="Li-Beisson Y."/>
            <person name="Delledonne M."/>
            <person name="Ballottari M."/>
        </authorList>
    </citation>
    <scope>NUCLEOTIDE SEQUENCE</scope>
    <source>
        <strain evidence="3">211/11P</strain>
    </source>
</reference>
<evidence type="ECO:0000256" key="1">
    <source>
        <dbReference type="SAM" id="MobiDB-lite"/>
    </source>
</evidence>
<evidence type="ECO:0000313" key="3">
    <source>
        <dbReference type="EMBL" id="KAI3425695.1"/>
    </source>
</evidence>
<name>A0A9D4THF5_CHLVU</name>
<dbReference type="GO" id="GO:0003723">
    <property type="term" value="F:RNA binding"/>
    <property type="evidence" value="ECO:0007669"/>
    <property type="project" value="TreeGrafter"/>
</dbReference>
<dbReference type="Proteomes" id="UP001055712">
    <property type="component" value="Unassembled WGS sequence"/>
</dbReference>
<comment type="caution">
    <text evidence="3">The sequence shown here is derived from an EMBL/GenBank/DDBJ whole genome shotgun (WGS) entry which is preliminary data.</text>
</comment>
<evidence type="ECO:0000313" key="4">
    <source>
        <dbReference type="Proteomes" id="UP001055712"/>
    </source>
</evidence>
<dbReference type="InterPro" id="IPR057455">
    <property type="entry name" value="UBFD1_C"/>
</dbReference>
<organism evidence="3 4">
    <name type="scientific">Chlorella vulgaris</name>
    <name type="common">Green alga</name>
    <dbReference type="NCBI Taxonomy" id="3077"/>
    <lineage>
        <taxon>Eukaryota</taxon>
        <taxon>Viridiplantae</taxon>
        <taxon>Chlorophyta</taxon>
        <taxon>core chlorophytes</taxon>
        <taxon>Trebouxiophyceae</taxon>
        <taxon>Chlorellales</taxon>
        <taxon>Chlorellaceae</taxon>
        <taxon>Chlorella clade</taxon>
        <taxon>Chlorella</taxon>
    </lineage>
</organism>
<dbReference type="Pfam" id="PF25343">
    <property type="entry name" value="PH_UBFD1_C"/>
    <property type="match status" value="1"/>
</dbReference>
<feature type="region of interest" description="Disordered" evidence="1">
    <location>
        <begin position="151"/>
        <end position="178"/>
    </location>
</feature>
<keyword evidence="4" id="KW-1185">Reference proteome</keyword>
<feature type="compositionally biased region" description="Gly residues" evidence="1">
    <location>
        <begin position="157"/>
        <end position="167"/>
    </location>
</feature>
<feature type="domain" description="Ubiquitin-like" evidence="2">
    <location>
        <begin position="39"/>
        <end position="93"/>
    </location>
</feature>
<dbReference type="InterPro" id="IPR039120">
    <property type="entry name" value="UBFD1"/>
</dbReference>
<proteinExistence type="predicted"/>
<gene>
    <name evidence="3" type="ORF">D9Q98_007672</name>
</gene>
<dbReference type="PANTHER" id="PTHR16470:SF0">
    <property type="entry name" value="UBIQUITIN DOMAIN-CONTAINING PROTEIN UBFD1"/>
    <property type="match status" value="1"/>
</dbReference>
<sequence length="312" mass="33275">MGDADSAMATAAQEMDPPKPAASQQPEGQQAEQQEADMIMFKVVVSKEVVTVSRPASSTVADLKADISAQTGIPPENQKLLCKLQLKDEQTLQARVHAWPHDDPSTEMHSRCAAAAGLKNGSKVIVVGSRPEAIKGIKGATRVQAARWTRLPVGSTPGAGGGAGDGGKAGEEGDWDDGKAPAEPWCEQEQHKKVLAQGRPEDGWPGIKDKQVPLRDDQLYIPGLLNGQGTKVRLTFKPELQQLWVGSAASTQKVPCNSIAKMESQVIKGQEEYSILRIQLGAASTSNLFLYFVPSQAVSGIKLRVLGVQALI</sequence>
<dbReference type="EMBL" id="SIDB01000011">
    <property type="protein sequence ID" value="KAI3425695.1"/>
    <property type="molecule type" value="Genomic_DNA"/>
</dbReference>
<evidence type="ECO:0000259" key="2">
    <source>
        <dbReference type="PROSITE" id="PS50053"/>
    </source>
</evidence>
<dbReference type="GO" id="GO:0045296">
    <property type="term" value="F:cadherin binding"/>
    <property type="evidence" value="ECO:0007669"/>
    <property type="project" value="TreeGrafter"/>
</dbReference>
<dbReference type="Pfam" id="PF00240">
    <property type="entry name" value="ubiquitin"/>
    <property type="match status" value="1"/>
</dbReference>
<dbReference type="InterPro" id="IPR029071">
    <property type="entry name" value="Ubiquitin-like_domsf"/>
</dbReference>
<protein>
    <recommendedName>
        <fullName evidence="2">Ubiquitin-like domain-containing protein</fullName>
    </recommendedName>
</protein>
<dbReference type="AlphaFoldDB" id="A0A9D4THF5"/>
<dbReference type="InterPro" id="IPR000626">
    <property type="entry name" value="Ubiquitin-like_dom"/>
</dbReference>
<dbReference type="PANTHER" id="PTHR16470">
    <property type="entry name" value="UBIQUITIN DOMAIN-CONTAINING PROTEIN UBFD1"/>
    <property type="match status" value="1"/>
</dbReference>
<feature type="compositionally biased region" description="Low complexity" evidence="1">
    <location>
        <begin position="21"/>
        <end position="33"/>
    </location>
</feature>
<reference evidence="3" key="2">
    <citation type="submission" date="2020-11" db="EMBL/GenBank/DDBJ databases">
        <authorList>
            <person name="Cecchin M."/>
            <person name="Marcolungo L."/>
            <person name="Rossato M."/>
            <person name="Girolomoni L."/>
            <person name="Cosentino E."/>
            <person name="Cuine S."/>
            <person name="Li-Beisson Y."/>
            <person name="Delledonne M."/>
            <person name="Ballottari M."/>
        </authorList>
    </citation>
    <scope>NUCLEOTIDE SEQUENCE</scope>
    <source>
        <strain evidence="3">211/11P</strain>
        <tissue evidence="3">Whole cell</tissue>
    </source>
</reference>
<dbReference type="PROSITE" id="PS50053">
    <property type="entry name" value="UBIQUITIN_2"/>
    <property type="match status" value="1"/>
</dbReference>
<dbReference type="OrthoDB" id="267397at2759"/>
<feature type="region of interest" description="Disordered" evidence="1">
    <location>
        <begin position="1"/>
        <end position="35"/>
    </location>
</feature>
<dbReference type="SUPFAM" id="SSF54236">
    <property type="entry name" value="Ubiquitin-like"/>
    <property type="match status" value="1"/>
</dbReference>